<dbReference type="Proteomes" id="UP000009229">
    <property type="component" value="Chromosome"/>
</dbReference>
<feature type="domain" description="Isopropylmalate dehydrogenase-like" evidence="3">
    <location>
        <begin position="3"/>
        <end position="327"/>
    </location>
</feature>
<keyword evidence="5" id="KW-1185">Reference proteome</keyword>
<accession>A0AAU8PQC0</accession>
<protein>
    <submittedName>
        <fullName evidence="4">Isocitrate dehydrogenase (NAD(+))</fullName>
        <ecNumber evidence="4">1.1.1.41</ecNumber>
    </submittedName>
</protein>
<dbReference type="InterPro" id="IPR019818">
    <property type="entry name" value="IsoCit/isopropylmalate_DH_CS"/>
</dbReference>
<dbReference type="EC" id="1.1.1.41" evidence="4"/>
<evidence type="ECO:0000259" key="3">
    <source>
        <dbReference type="SMART" id="SM01329"/>
    </source>
</evidence>
<keyword evidence="2 4" id="KW-0560">Oxidoreductase</keyword>
<dbReference type="FunFam" id="3.40.718.10:FF:000014">
    <property type="entry name" value="Isocitrate dehydrogenase (NAD(+))"/>
    <property type="match status" value="1"/>
</dbReference>
<dbReference type="GO" id="GO:0004449">
    <property type="term" value="F:isocitrate dehydrogenase (NAD+) activity"/>
    <property type="evidence" value="ECO:0007669"/>
    <property type="project" value="UniProtKB-EC"/>
</dbReference>
<dbReference type="EMBL" id="CP002770">
    <property type="protein sequence ID" value="AEG16617.1"/>
    <property type="molecule type" value="Genomic_DNA"/>
</dbReference>
<dbReference type="PANTHER" id="PTHR11835">
    <property type="entry name" value="DECARBOXYLATING DEHYDROGENASES-ISOCITRATE, ISOPROPYLMALATE, TARTRATE"/>
    <property type="match status" value="1"/>
</dbReference>
<dbReference type="Gene3D" id="3.40.718.10">
    <property type="entry name" value="Isopropylmalate Dehydrogenase"/>
    <property type="match status" value="1"/>
</dbReference>
<dbReference type="SUPFAM" id="SSF53659">
    <property type="entry name" value="Isocitrate/Isopropylmalate dehydrogenase-like"/>
    <property type="match status" value="1"/>
</dbReference>
<organism evidence="4 5">
    <name type="scientific">Desulfofundulus kuznetsovii (strain DSM 6115 / VKM B-1805 / 17)</name>
    <name type="common">Desulfotomaculum kuznetsovii</name>
    <dbReference type="NCBI Taxonomy" id="760568"/>
    <lineage>
        <taxon>Bacteria</taxon>
        <taxon>Bacillati</taxon>
        <taxon>Bacillota</taxon>
        <taxon>Clostridia</taxon>
        <taxon>Eubacteriales</taxon>
        <taxon>Peptococcaceae</taxon>
        <taxon>Desulfofundulus</taxon>
    </lineage>
</organism>
<reference evidence="5" key="1">
    <citation type="submission" date="2011-05" db="EMBL/GenBank/DDBJ databases">
        <title>Complete sequence of Desulfotomaculum kuznetsovii DSM 6115.</title>
        <authorList>
            <person name="Lucas S."/>
            <person name="Han J."/>
            <person name="Lapidus A."/>
            <person name="Cheng J.-F."/>
            <person name="Goodwin L."/>
            <person name="Pitluck S."/>
            <person name="Peters L."/>
            <person name="Mikhailova N."/>
            <person name="Lu M."/>
            <person name="Saunders E."/>
            <person name="Han C."/>
            <person name="Tapia R."/>
            <person name="Land M."/>
            <person name="Hauser L."/>
            <person name="Kyrpides N."/>
            <person name="Ivanova N."/>
            <person name="Pagani I."/>
            <person name="Nazina T."/>
            <person name="Ivanova A."/>
            <person name="Parshina S."/>
            <person name="Kuever J."/>
            <person name="Muyzer G."/>
            <person name="Plugge C."/>
            <person name="Stams A."/>
            <person name="Woyke T."/>
        </authorList>
    </citation>
    <scope>NUCLEOTIDE SEQUENCE [LARGE SCALE GENOMIC DNA]</scope>
    <source>
        <strain evidence="5">DSM 6115 / VKM B-1805 / 17</strain>
    </source>
</reference>
<dbReference type="GO" id="GO:0051287">
    <property type="term" value="F:NAD binding"/>
    <property type="evidence" value="ECO:0007669"/>
    <property type="project" value="InterPro"/>
</dbReference>
<dbReference type="GO" id="GO:0006102">
    <property type="term" value="P:isocitrate metabolic process"/>
    <property type="evidence" value="ECO:0007669"/>
    <property type="project" value="TreeGrafter"/>
</dbReference>
<dbReference type="InterPro" id="IPR024084">
    <property type="entry name" value="IsoPropMal-DH-like_dom"/>
</dbReference>
<dbReference type="SMART" id="SM01329">
    <property type="entry name" value="Iso_dh"/>
    <property type="match status" value="1"/>
</dbReference>
<dbReference type="RefSeq" id="WP_013824126.1">
    <property type="nucleotide sequence ID" value="NC_015573.1"/>
</dbReference>
<evidence type="ECO:0000313" key="4">
    <source>
        <dbReference type="EMBL" id="AEG16617.1"/>
    </source>
</evidence>
<dbReference type="KEGG" id="dku:Desku_3123"/>
<dbReference type="GO" id="GO:0000287">
    <property type="term" value="F:magnesium ion binding"/>
    <property type="evidence" value="ECO:0007669"/>
    <property type="project" value="InterPro"/>
</dbReference>
<dbReference type="Pfam" id="PF00180">
    <property type="entry name" value="Iso_dh"/>
    <property type="match status" value="1"/>
</dbReference>
<dbReference type="GO" id="GO:0006099">
    <property type="term" value="P:tricarboxylic acid cycle"/>
    <property type="evidence" value="ECO:0007669"/>
    <property type="project" value="TreeGrafter"/>
</dbReference>
<name>A0AAU8PQC0_DESK7</name>
<evidence type="ECO:0000256" key="1">
    <source>
        <dbReference type="ARBA" id="ARBA00007769"/>
    </source>
</evidence>
<sequence length="333" mass="36147">MYRITLIPGDGIGPDITAATKTVLAATGVDIQWEEKLAGETALREYGELLPEDTLASIRKNKVALKGPLTTPVGTGFRSVNVALRKEFDLFANLRPARTYQGVKSRYDNVDLVVVRENTEDLYAGIEHMVGEDAAESIKIITRRGAERIVRFAFEYAVREGRKKVTVVHKANIMKCTDGLFLAVARKVAENYPQIEFEDRIVDNMCMQLVQKPELYDVLVMPNLYGDIISDLCAGLVGGLGMAPGANIGTDIAIFEPVHGSAPKYAGQNRVNPSAMILSAVMMLKYLGEKEAAARVEQALAEVISEGRVVTYDLGGSASTSEMAGAIVDKMSG</sequence>
<evidence type="ECO:0000256" key="2">
    <source>
        <dbReference type="ARBA" id="ARBA00023002"/>
    </source>
</evidence>
<dbReference type="PANTHER" id="PTHR11835:SF34">
    <property type="entry name" value="ISOCITRATE DEHYDROGENASE [NAD] SUBUNIT ALPHA, MITOCHONDRIAL"/>
    <property type="match status" value="1"/>
</dbReference>
<evidence type="ECO:0000313" key="5">
    <source>
        <dbReference type="Proteomes" id="UP000009229"/>
    </source>
</evidence>
<dbReference type="AlphaFoldDB" id="A0AAU8PQC0"/>
<proteinExistence type="inferred from homology"/>
<dbReference type="PROSITE" id="PS00470">
    <property type="entry name" value="IDH_IMDH"/>
    <property type="match status" value="1"/>
</dbReference>
<comment type="similarity">
    <text evidence="1">Belongs to the isocitrate and isopropylmalate dehydrogenases family.</text>
</comment>
<gene>
    <name evidence="4" type="ordered locus">Desku_3123</name>
</gene>